<protein>
    <recommendedName>
        <fullName evidence="3">DUF7029 domain-containing protein</fullName>
    </recommendedName>
</protein>
<dbReference type="AlphaFoldDB" id="A0A366S709"/>
<accession>A0A366S709</accession>
<dbReference type="RefSeq" id="XP_031019269.1">
    <property type="nucleotide sequence ID" value="XM_031156600.1"/>
</dbReference>
<feature type="compositionally biased region" description="Basic and acidic residues" evidence="1">
    <location>
        <begin position="136"/>
        <end position="148"/>
    </location>
</feature>
<dbReference type="GeneID" id="41991896"/>
<comment type="caution">
    <text evidence="4">The sequence shown here is derived from an EMBL/GenBank/DDBJ whole genome shotgun (WGS) entry which is preliminary data.</text>
</comment>
<evidence type="ECO:0000256" key="2">
    <source>
        <dbReference type="SAM" id="SignalP"/>
    </source>
</evidence>
<dbReference type="Proteomes" id="UP000253153">
    <property type="component" value="Unassembled WGS sequence"/>
</dbReference>
<organism evidence="4 5">
    <name type="scientific">Fusarium coffeatum</name>
    <dbReference type="NCBI Taxonomy" id="231269"/>
    <lineage>
        <taxon>Eukaryota</taxon>
        <taxon>Fungi</taxon>
        <taxon>Dikarya</taxon>
        <taxon>Ascomycota</taxon>
        <taxon>Pezizomycotina</taxon>
        <taxon>Sordariomycetes</taxon>
        <taxon>Hypocreomycetidae</taxon>
        <taxon>Hypocreales</taxon>
        <taxon>Nectriaceae</taxon>
        <taxon>Fusarium</taxon>
        <taxon>Fusarium incarnatum-equiseti species complex</taxon>
    </lineage>
</organism>
<evidence type="ECO:0000313" key="4">
    <source>
        <dbReference type="EMBL" id="RBR24678.1"/>
    </source>
</evidence>
<feature type="compositionally biased region" description="Low complexity" evidence="1">
    <location>
        <begin position="81"/>
        <end position="98"/>
    </location>
</feature>
<feature type="signal peptide" evidence="2">
    <location>
        <begin position="1"/>
        <end position="21"/>
    </location>
</feature>
<feature type="domain" description="DUF7029" evidence="3">
    <location>
        <begin position="180"/>
        <end position="274"/>
    </location>
</feature>
<reference evidence="4 5" key="1">
    <citation type="submission" date="2018-06" db="EMBL/GenBank/DDBJ databases">
        <title>Fusarium incarnatum-equiseti species complex species 28.</title>
        <authorList>
            <person name="Gardiner D.M."/>
        </authorList>
    </citation>
    <scope>NUCLEOTIDE SEQUENCE [LARGE SCALE GENOMIC DNA]</scope>
    <source>
        <strain evidence="4 5">FIESC_28</strain>
    </source>
</reference>
<evidence type="ECO:0000313" key="5">
    <source>
        <dbReference type="Proteomes" id="UP000253153"/>
    </source>
</evidence>
<dbReference type="OrthoDB" id="160645at2759"/>
<name>A0A366S709_9HYPO</name>
<dbReference type="EMBL" id="QKXC01000052">
    <property type="protein sequence ID" value="RBR24678.1"/>
    <property type="molecule type" value="Genomic_DNA"/>
</dbReference>
<keyword evidence="2" id="KW-0732">Signal</keyword>
<gene>
    <name evidence="4" type="ORF">FIESC28_02451</name>
</gene>
<dbReference type="Pfam" id="PF22974">
    <property type="entry name" value="DUF7029"/>
    <property type="match status" value="1"/>
</dbReference>
<evidence type="ECO:0000259" key="3">
    <source>
        <dbReference type="Pfam" id="PF22974"/>
    </source>
</evidence>
<feature type="compositionally biased region" description="Polar residues" evidence="1">
    <location>
        <begin position="149"/>
        <end position="167"/>
    </location>
</feature>
<sequence length="558" mass="59687">MRTSFSSILFSLWLLCLTVSAAPEIRTSIDESCGCTVKYIVVEMPPQTASTTVKTVATKIAAAAQKIESVKAKPTSTRSKSSQTTIHASSTAAHNTTATFIPKTPKKVDCSNPENAVPKKKIVMSYGDFDDDEEATVDKKGKPHKEANKPSNGTFSAFNAPKNTTVKNGPKGSIDMDLVMNHPAVVLDYIDAITSVDCSSDSIEVKFGKSDAFNNAVKSWLDTFILITGNMGNCKAANGQAFYLVDRVTADKGQKSITCHASEQKLEDIAETCEMSFNSIPATKLRKRLNLNPSLSLDFGTGLEKDTVLFAEEPFVNIRAEQAEFSSTVSFSGRAKYNFWKFKMEHLYFDLDTRFNADVALSADVAAAWSRSILYDPDTLSFTVVEVPGILSLGPGIGFAVGVDVDTSAAVSAHVGAGISIPAGNVHLDALDGSKNSATGWEPQYTSYANISESVEVGLNARASVTVQLTFKLLGGLVDLSSGLTATPGILNKFSLSAVQEGHASNDGVGGSVHTPPGECGMSLKSDFVFDLDGFATRWAKGNLYHVEVPITDMCYAF</sequence>
<feature type="region of interest" description="Disordered" evidence="1">
    <location>
        <begin position="71"/>
        <end position="98"/>
    </location>
</feature>
<evidence type="ECO:0000256" key="1">
    <source>
        <dbReference type="SAM" id="MobiDB-lite"/>
    </source>
</evidence>
<dbReference type="InterPro" id="IPR054293">
    <property type="entry name" value="DUF7029"/>
</dbReference>
<keyword evidence="5" id="KW-1185">Reference proteome</keyword>
<proteinExistence type="predicted"/>
<feature type="chain" id="PRO_5016950836" description="DUF7029 domain-containing protein" evidence="2">
    <location>
        <begin position="22"/>
        <end position="558"/>
    </location>
</feature>
<feature type="region of interest" description="Disordered" evidence="1">
    <location>
        <begin position="133"/>
        <end position="169"/>
    </location>
</feature>